<dbReference type="Proteomes" id="UP000507470">
    <property type="component" value="Unassembled WGS sequence"/>
</dbReference>
<dbReference type="OrthoDB" id="10403925at2759"/>
<dbReference type="EMBL" id="CACVKT020001486">
    <property type="protein sequence ID" value="CAC5368460.1"/>
    <property type="molecule type" value="Genomic_DNA"/>
</dbReference>
<sequence>MRSSELLIRTKHTVVRRHHHYHHSFSYNHCSPSGWNGNIFATNILSPELIGDESSHYADIIEDDNILTPSQGTNTQMFSTTNTIHVVVESRGISHVSEDHLSSISDNDINAPDVLDDAYEKPYSTLVENDRDEIKHVYLSTANNSTYENSTPSENAVCGHFPGFTILDSSPDKSKTNIDENDCQENVKLNYVENCSNERNFQRPGVYKQNNPVEYINLSLKQ</sequence>
<proteinExistence type="predicted"/>
<keyword evidence="2" id="KW-1185">Reference proteome</keyword>
<evidence type="ECO:0000313" key="1">
    <source>
        <dbReference type="EMBL" id="CAC5368460.1"/>
    </source>
</evidence>
<reference evidence="1 2" key="1">
    <citation type="submission" date="2020-06" db="EMBL/GenBank/DDBJ databases">
        <authorList>
            <person name="Li R."/>
            <person name="Bekaert M."/>
        </authorList>
    </citation>
    <scope>NUCLEOTIDE SEQUENCE [LARGE SCALE GENOMIC DNA]</scope>
    <source>
        <strain evidence="2">wild</strain>
    </source>
</reference>
<accession>A0A6J8AHT9</accession>
<evidence type="ECO:0000313" key="2">
    <source>
        <dbReference type="Proteomes" id="UP000507470"/>
    </source>
</evidence>
<protein>
    <submittedName>
        <fullName evidence="1">Uncharacterized protein</fullName>
    </submittedName>
</protein>
<gene>
    <name evidence="1" type="ORF">MCOR_8001</name>
</gene>
<dbReference type="AlphaFoldDB" id="A0A6J8AHT9"/>
<organism evidence="1 2">
    <name type="scientific">Mytilus coruscus</name>
    <name type="common">Sea mussel</name>
    <dbReference type="NCBI Taxonomy" id="42192"/>
    <lineage>
        <taxon>Eukaryota</taxon>
        <taxon>Metazoa</taxon>
        <taxon>Spiralia</taxon>
        <taxon>Lophotrochozoa</taxon>
        <taxon>Mollusca</taxon>
        <taxon>Bivalvia</taxon>
        <taxon>Autobranchia</taxon>
        <taxon>Pteriomorphia</taxon>
        <taxon>Mytilida</taxon>
        <taxon>Mytiloidea</taxon>
        <taxon>Mytilidae</taxon>
        <taxon>Mytilinae</taxon>
        <taxon>Mytilus</taxon>
    </lineage>
</organism>
<name>A0A6J8AHT9_MYTCO</name>